<proteinExistence type="predicted"/>
<protein>
    <submittedName>
        <fullName evidence="1">Uncharacterized protein</fullName>
    </submittedName>
</protein>
<sequence>MFEDWELIESSFATQYGIRLTQVDNMTWSEFCSLLSGIMPKTPLGQIVSIRAEEDKDILKNFTKEQHRIRNEWRNKNNPVMDMTDEEKEAKAKEAQELIKKMFGGI</sequence>
<reference evidence="1 2" key="1">
    <citation type="submission" date="2020-01" db="EMBL/GenBank/DDBJ databases">
        <title>Genome sequence of a 1,3-propanediol producer, Clostridium butyricum S3.</title>
        <authorList>
            <person name="Zhou J."/>
        </authorList>
    </citation>
    <scope>NUCLEOTIDE SEQUENCE [LARGE SCALE GENOMIC DNA]</scope>
    <source>
        <strain evidence="1 2">S3</strain>
    </source>
</reference>
<organism evidence="1 2">
    <name type="scientific">Clostridium butyricum</name>
    <dbReference type="NCBI Taxonomy" id="1492"/>
    <lineage>
        <taxon>Bacteria</taxon>
        <taxon>Bacillati</taxon>
        <taxon>Bacillota</taxon>
        <taxon>Clostridia</taxon>
        <taxon>Eubacteriales</taxon>
        <taxon>Clostridiaceae</taxon>
        <taxon>Clostridium</taxon>
    </lineage>
</organism>
<dbReference type="Proteomes" id="UP000474042">
    <property type="component" value="Unassembled WGS sequence"/>
</dbReference>
<dbReference type="RefSeq" id="WP_052501810.1">
    <property type="nucleotide sequence ID" value="NZ_BKBB01000022.1"/>
</dbReference>
<accession>A0A6L9EQ26</accession>
<comment type="caution">
    <text evidence="1">The sequence shown here is derived from an EMBL/GenBank/DDBJ whole genome shotgun (WGS) entry which is preliminary data.</text>
</comment>
<dbReference type="InterPro" id="IPR009660">
    <property type="entry name" value="Phage_A500_Gp15"/>
</dbReference>
<dbReference type="Pfam" id="PF06854">
    <property type="entry name" value="Phage_Gp15"/>
    <property type="match status" value="1"/>
</dbReference>
<evidence type="ECO:0000313" key="2">
    <source>
        <dbReference type="Proteomes" id="UP000474042"/>
    </source>
</evidence>
<dbReference type="AlphaFoldDB" id="A0A6L9EQ26"/>
<dbReference type="EMBL" id="WOFV02000038">
    <property type="protein sequence ID" value="NAS18612.1"/>
    <property type="molecule type" value="Genomic_DNA"/>
</dbReference>
<name>A0A6L9EQ26_CLOBU</name>
<evidence type="ECO:0000313" key="1">
    <source>
        <dbReference type="EMBL" id="NAS18612.1"/>
    </source>
</evidence>
<gene>
    <name evidence="1" type="ORF">GND98_012220</name>
</gene>